<organism evidence="10 11">
    <name type="scientific">Listeria ivanovii (strain ATCC BAA-678 / PAM 55)</name>
    <dbReference type="NCBI Taxonomy" id="881621"/>
    <lineage>
        <taxon>Bacteria</taxon>
        <taxon>Bacillati</taxon>
        <taxon>Bacillota</taxon>
        <taxon>Bacilli</taxon>
        <taxon>Bacillales</taxon>
        <taxon>Listeriaceae</taxon>
        <taxon>Listeria</taxon>
    </lineage>
</organism>
<dbReference type="HOGENOM" id="CLU_000445_52_2_9"/>
<dbReference type="EMBL" id="FR687253">
    <property type="protein sequence ID" value="CBW86720.1"/>
    <property type="molecule type" value="Genomic_DNA"/>
</dbReference>
<dbReference type="EC" id="2.1.1.63" evidence="3"/>
<evidence type="ECO:0000256" key="7">
    <source>
        <dbReference type="ARBA" id="ARBA00023204"/>
    </source>
</evidence>
<reference evidence="10 11" key="1">
    <citation type="journal article" date="2011" name="J. Bacteriol.">
        <title>Complete genome sequence of the animal pathogen Listeria ivanovii, which provides insights into host specificities and evolution of the genus Listeria.</title>
        <authorList>
            <person name="Buchrieser C."/>
            <person name="Rusniok C."/>
            <person name="Garrido P."/>
            <person name="Hain T."/>
            <person name="Scortti M."/>
            <person name="Lampidis R."/>
            <person name="Karst U."/>
            <person name="Chakraborty T."/>
            <person name="Cossart P."/>
            <person name="Kreft J."/>
            <person name="Vazquez-Boland J.A."/>
            <person name="Goebel W."/>
            <person name="Glaser P."/>
        </authorList>
    </citation>
    <scope>NUCLEOTIDE SEQUENCE [LARGE SCALE GENOMIC DNA]</scope>
    <source>
        <strain evidence="11">ATCC BAA-678 / PAM 55</strain>
    </source>
</reference>
<dbReference type="GO" id="GO:0006281">
    <property type="term" value="P:DNA repair"/>
    <property type="evidence" value="ECO:0007669"/>
    <property type="project" value="UniProtKB-KW"/>
</dbReference>
<dbReference type="FunFam" id="1.10.10.10:FF:000214">
    <property type="entry name" value="Methylated-DNA--protein-cysteine methyltransferase"/>
    <property type="match status" value="1"/>
</dbReference>
<dbReference type="InterPro" id="IPR014048">
    <property type="entry name" value="MethylDNA_cys_MeTrfase_DNA-bd"/>
</dbReference>
<evidence type="ECO:0000256" key="3">
    <source>
        <dbReference type="ARBA" id="ARBA00011918"/>
    </source>
</evidence>
<dbReference type="NCBIfam" id="TIGR00589">
    <property type="entry name" value="ogt"/>
    <property type="match status" value="1"/>
</dbReference>
<evidence type="ECO:0000256" key="8">
    <source>
        <dbReference type="ARBA" id="ARBA00049348"/>
    </source>
</evidence>
<feature type="domain" description="Methylated-DNA-[protein]-cysteine S-methyltransferase DNA binding" evidence="9">
    <location>
        <begin position="74"/>
        <end position="152"/>
    </location>
</feature>
<dbReference type="GO" id="GO:0032259">
    <property type="term" value="P:methylation"/>
    <property type="evidence" value="ECO:0007669"/>
    <property type="project" value="UniProtKB-KW"/>
</dbReference>
<comment type="similarity">
    <text evidence="2">Belongs to the MGMT family.</text>
</comment>
<name>G2ZEE2_LISIP</name>
<evidence type="ECO:0000256" key="1">
    <source>
        <dbReference type="ARBA" id="ARBA00001286"/>
    </source>
</evidence>
<gene>
    <name evidence="10" type="ordered locus">LIV_2226</name>
</gene>
<keyword evidence="5 10" id="KW-0808">Transferase</keyword>
<accession>G2ZEE2</accession>
<dbReference type="Gene3D" id="1.10.10.10">
    <property type="entry name" value="Winged helix-like DNA-binding domain superfamily/Winged helix DNA-binding domain"/>
    <property type="match status" value="1"/>
</dbReference>
<evidence type="ECO:0000313" key="10">
    <source>
        <dbReference type="EMBL" id="CBW86720.1"/>
    </source>
</evidence>
<evidence type="ECO:0000256" key="2">
    <source>
        <dbReference type="ARBA" id="ARBA00008711"/>
    </source>
</evidence>
<keyword evidence="7" id="KW-0234">DNA repair</keyword>
<dbReference type="KEGG" id="liv:LIV_2226"/>
<evidence type="ECO:0000313" key="11">
    <source>
        <dbReference type="Proteomes" id="UP000001286"/>
    </source>
</evidence>
<dbReference type="CDD" id="cd06445">
    <property type="entry name" value="ATase"/>
    <property type="match status" value="1"/>
</dbReference>
<dbReference type="AlphaFoldDB" id="G2ZEE2"/>
<dbReference type="InterPro" id="IPR036217">
    <property type="entry name" value="MethylDNA_cys_MeTrfase_DNAb"/>
</dbReference>
<comment type="catalytic activity">
    <reaction evidence="1">
        <text>a 4-O-methyl-thymidine in DNA + L-cysteinyl-[protein] = a thymidine in DNA + S-methyl-L-cysteinyl-[protein]</text>
        <dbReference type="Rhea" id="RHEA:53428"/>
        <dbReference type="Rhea" id="RHEA-COMP:10131"/>
        <dbReference type="Rhea" id="RHEA-COMP:10132"/>
        <dbReference type="Rhea" id="RHEA-COMP:13555"/>
        <dbReference type="Rhea" id="RHEA-COMP:13556"/>
        <dbReference type="ChEBI" id="CHEBI:29950"/>
        <dbReference type="ChEBI" id="CHEBI:82612"/>
        <dbReference type="ChEBI" id="CHEBI:137386"/>
        <dbReference type="ChEBI" id="CHEBI:137387"/>
        <dbReference type="EC" id="2.1.1.63"/>
    </reaction>
</comment>
<keyword evidence="4 10" id="KW-0489">Methyltransferase</keyword>
<protein>
    <recommendedName>
        <fullName evidence="3">methylated-DNA--[protein]-cysteine S-methyltransferase</fullName>
        <ecNumber evidence="3">2.1.1.63</ecNumber>
    </recommendedName>
</protein>
<dbReference type="eggNOG" id="COG0350">
    <property type="taxonomic scope" value="Bacteria"/>
</dbReference>
<evidence type="ECO:0000256" key="6">
    <source>
        <dbReference type="ARBA" id="ARBA00022763"/>
    </source>
</evidence>
<dbReference type="PANTHER" id="PTHR10815:SF12">
    <property type="entry name" value="METHYLATED-DNA--PROTEIN-CYSTEINE METHYLTRANSFERASE, INDUCIBLE"/>
    <property type="match status" value="1"/>
</dbReference>
<dbReference type="Pfam" id="PF01035">
    <property type="entry name" value="DNA_binding_1"/>
    <property type="match status" value="1"/>
</dbReference>
<dbReference type="PANTHER" id="PTHR10815">
    <property type="entry name" value="METHYLATED-DNA--PROTEIN-CYSTEINE METHYLTRANSFERASE"/>
    <property type="match status" value="1"/>
</dbReference>
<sequence>MEKFFYDSIRFFDMKLYLMANENALVYVGTDEKRINKAILDSNKLTNYKNTILAYKNKELKAFDVPIELSGSKLQIEVLEALKTIPYGEIRTYTEIAEQINRPRAVRAVGAAIGKNPLLLIIPCHRVIGKNGKLTGFSGGLAMKKSLLALENNEKAEN</sequence>
<evidence type="ECO:0000256" key="5">
    <source>
        <dbReference type="ARBA" id="ARBA00022679"/>
    </source>
</evidence>
<keyword evidence="6" id="KW-0227">DNA damage</keyword>
<dbReference type="RefSeq" id="WP_014093557.1">
    <property type="nucleotide sequence ID" value="NC_016011.1"/>
</dbReference>
<evidence type="ECO:0000256" key="4">
    <source>
        <dbReference type="ARBA" id="ARBA00022603"/>
    </source>
</evidence>
<dbReference type="Proteomes" id="UP000001286">
    <property type="component" value="Chromosome"/>
</dbReference>
<dbReference type="SUPFAM" id="SSF46767">
    <property type="entry name" value="Methylated DNA-protein cysteine methyltransferase, C-terminal domain"/>
    <property type="match status" value="1"/>
</dbReference>
<evidence type="ECO:0000259" key="9">
    <source>
        <dbReference type="Pfam" id="PF01035"/>
    </source>
</evidence>
<dbReference type="InterPro" id="IPR036388">
    <property type="entry name" value="WH-like_DNA-bd_sf"/>
</dbReference>
<comment type="catalytic activity">
    <reaction evidence="8">
        <text>a 6-O-methyl-2'-deoxyguanosine in DNA + L-cysteinyl-[protein] = S-methyl-L-cysteinyl-[protein] + a 2'-deoxyguanosine in DNA</text>
        <dbReference type="Rhea" id="RHEA:24000"/>
        <dbReference type="Rhea" id="RHEA-COMP:10131"/>
        <dbReference type="Rhea" id="RHEA-COMP:10132"/>
        <dbReference type="Rhea" id="RHEA-COMP:11367"/>
        <dbReference type="Rhea" id="RHEA-COMP:11368"/>
        <dbReference type="ChEBI" id="CHEBI:29950"/>
        <dbReference type="ChEBI" id="CHEBI:82612"/>
        <dbReference type="ChEBI" id="CHEBI:85445"/>
        <dbReference type="ChEBI" id="CHEBI:85448"/>
        <dbReference type="EC" id="2.1.1.63"/>
    </reaction>
</comment>
<dbReference type="InterPro" id="IPR001497">
    <property type="entry name" value="MethylDNA_cys_MeTrfase_AS"/>
</dbReference>
<proteinExistence type="inferred from homology"/>
<dbReference type="GO" id="GO:0003908">
    <property type="term" value="F:methylated-DNA-[protein]-cysteine S-methyltransferase activity"/>
    <property type="evidence" value="ECO:0007669"/>
    <property type="project" value="UniProtKB-EC"/>
</dbReference>
<dbReference type="OrthoDB" id="9802228at2"/>
<dbReference type="PROSITE" id="PS00374">
    <property type="entry name" value="MGMT"/>
    <property type="match status" value="1"/>
</dbReference>
<dbReference type="GeneID" id="57077234"/>